<feature type="chain" id="PRO_5040407635" evidence="2">
    <location>
        <begin position="24"/>
        <end position="138"/>
    </location>
</feature>
<keyword evidence="4" id="KW-1185">Reference proteome</keyword>
<dbReference type="AlphaFoldDB" id="A0A9P9XUZ1"/>
<dbReference type="RefSeq" id="XP_051358954.1">
    <property type="nucleotide sequence ID" value="XM_051510100.1"/>
</dbReference>
<sequence>MELSTISGLSILALISMPPAVLAQGREICFTEKRDRYPYAVTEWYCGSGSTCCSVPDDSEDGELLWGCIDTDETCSRDTWLASENMGFEVTDDGYGDDGDEDDDGDSDSDSDSGARGSVASFSAVVCGVAVYWAALGM</sequence>
<keyword evidence="2" id="KW-0732">Signal</keyword>
<feature type="signal peptide" evidence="2">
    <location>
        <begin position="1"/>
        <end position="23"/>
    </location>
</feature>
<feature type="compositionally biased region" description="Acidic residues" evidence="1">
    <location>
        <begin position="90"/>
        <end position="111"/>
    </location>
</feature>
<dbReference type="GeneID" id="75828036"/>
<evidence type="ECO:0000256" key="1">
    <source>
        <dbReference type="SAM" id="MobiDB-lite"/>
    </source>
</evidence>
<name>A0A9P9XUZ1_9HYPO</name>
<gene>
    <name evidence="3" type="ORF">J7T54_001518</name>
</gene>
<evidence type="ECO:0000256" key="2">
    <source>
        <dbReference type="SAM" id="SignalP"/>
    </source>
</evidence>
<organism evidence="3 4">
    <name type="scientific">Emericellopsis cladophorae</name>
    <dbReference type="NCBI Taxonomy" id="2686198"/>
    <lineage>
        <taxon>Eukaryota</taxon>
        <taxon>Fungi</taxon>
        <taxon>Dikarya</taxon>
        <taxon>Ascomycota</taxon>
        <taxon>Pezizomycotina</taxon>
        <taxon>Sordariomycetes</taxon>
        <taxon>Hypocreomycetidae</taxon>
        <taxon>Hypocreales</taxon>
        <taxon>Bionectriaceae</taxon>
        <taxon>Emericellopsis</taxon>
    </lineage>
</organism>
<evidence type="ECO:0000313" key="3">
    <source>
        <dbReference type="EMBL" id="KAI6778098.1"/>
    </source>
</evidence>
<reference evidence="3" key="2">
    <citation type="submission" date="2022-07" db="EMBL/GenBank/DDBJ databases">
        <authorList>
            <person name="Goncalves M.F.M."/>
            <person name="Hilario S."/>
            <person name="Van De Peer Y."/>
            <person name="Esteves A.C."/>
            <person name="Alves A."/>
        </authorList>
    </citation>
    <scope>NUCLEOTIDE SEQUENCE</scope>
    <source>
        <strain evidence="3">MUM 19.33</strain>
    </source>
</reference>
<reference evidence="3" key="1">
    <citation type="journal article" date="2021" name="J Fungi (Basel)">
        <title>Genomic and Metabolomic Analyses of the Marine Fungus Emericellopsis cladophorae: Insights into Saltwater Adaptability Mechanisms and Its Biosynthetic Potential.</title>
        <authorList>
            <person name="Goncalves M.F.M."/>
            <person name="Hilario S."/>
            <person name="Van de Peer Y."/>
            <person name="Esteves A.C."/>
            <person name="Alves A."/>
        </authorList>
    </citation>
    <scope>NUCLEOTIDE SEQUENCE</scope>
    <source>
        <strain evidence="3">MUM 19.33</strain>
    </source>
</reference>
<feature type="region of interest" description="Disordered" evidence="1">
    <location>
        <begin position="87"/>
        <end position="117"/>
    </location>
</feature>
<proteinExistence type="predicted"/>
<evidence type="ECO:0000313" key="4">
    <source>
        <dbReference type="Proteomes" id="UP001055219"/>
    </source>
</evidence>
<comment type="caution">
    <text evidence="3">The sequence shown here is derived from an EMBL/GenBank/DDBJ whole genome shotgun (WGS) entry which is preliminary data.</text>
</comment>
<protein>
    <submittedName>
        <fullName evidence="3">Uncharacterized protein</fullName>
    </submittedName>
</protein>
<dbReference type="EMBL" id="JAGIXG020000082">
    <property type="protein sequence ID" value="KAI6778098.1"/>
    <property type="molecule type" value="Genomic_DNA"/>
</dbReference>
<dbReference type="Proteomes" id="UP001055219">
    <property type="component" value="Unassembled WGS sequence"/>
</dbReference>
<accession>A0A9P9XUZ1</accession>